<accession>A0A0G1BBU1</accession>
<dbReference type="FunFam" id="3.40.605.10:FF:000012">
    <property type="entry name" value="NAD-dependent succinate-semialdehyde dehydrogenase"/>
    <property type="match status" value="1"/>
</dbReference>
<dbReference type="EMBL" id="LCEK01000045">
    <property type="protein sequence ID" value="KKS70742.1"/>
    <property type="molecule type" value="Genomic_DNA"/>
</dbReference>
<dbReference type="Proteomes" id="UP000033867">
    <property type="component" value="Unassembled WGS sequence"/>
</dbReference>
<feature type="domain" description="Aldehyde dehydrogenase" evidence="4">
    <location>
        <begin position="3"/>
        <end position="451"/>
    </location>
</feature>
<name>A0A0G1BBU1_9BACT</name>
<reference evidence="5 6" key="1">
    <citation type="journal article" date="2015" name="Nature">
        <title>rRNA introns, odd ribosomes, and small enigmatic genomes across a large radiation of phyla.</title>
        <authorList>
            <person name="Brown C.T."/>
            <person name="Hug L.A."/>
            <person name="Thomas B.C."/>
            <person name="Sharon I."/>
            <person name="Castelle C.J."/>
            <person name="Singh A."/>
            <person name="Wilkins M.J."/>
            <person name="Williams K.H."/>
            <person name="Banfield J.F."/>
        </authorList>
    </citation>
    <scope>NUCLEOTIDE SEQUENCE [LARGE SCALE GENOMIC DNA]</scope>
</reference>
<evidence type="ECO:0000313" key="6">
    <source>
        <dbReference type="Proteomes" id="UP000033867"/>
    </source>
</evidence>
<organism evidence="5 6">
    <name type="scientific">Candidatus Magasanikbacteria bacterium GW2011_GWE2_42_7</name>
    <dbReference type="NCBI Taxonomy" id="1619052"/>
    <lineage>
        <taxon>Bacteria</taxon>
        <taxon>Candidatus Magasanikiibacteriota</taxon>
    </lineage>
</organism>
<dbReference type="CDD" id="cd07100">
    <property type="entry name" value="ALDH_SSADH1_GabD1"/>
    <property type="match status" value="1"/>
</dbReference>
<dbReference type="InterPro" id="IPR047110">
    <property type="entry name" value="GABD/Sad-like"/>
</dbReference>
<dbReference type="FunFam" id="3.40.309.10:FF:000009">
    <property type="entry name" value="Aldehyde dehydrogenase A"/>
    <property type="match status" value="1"/>
</dbReference>
<comment type="similarity">
    <text evidence="1">Belongs to the aldehyde dehydrogenase family.</text>
</comment>
<dbReference type="Pfam" id="PF00171">
    <property type="entry name" value="Aldedh"/>
    <property type="match status" value="1"/>
</dbReference>
<dbReference type="InterPro" id="IPR016162">
    <property type="entry name" value="Ald_DH_N"/>
</dbReference>
<dbReference type="SUPFAM" id="SSF53720">
    <property type="entry name" value="ALDH-like"/>
    <property type="match status" value="1"/>
</dbReference>
<proteinExistence type="inferred from homology"/>
<dbReference type="InterPro" id="IPR016163">
    <property type="entry name" value="Ald_DH_C"/>
</dbReference>
<dbReference type="PATRIC" id="fig|1619052.3.peg.882"/>
<dbReference type="InterPro" id="IPR015590">
    <property type="entry name" value="Aldehyde_DH_dom"/>
</dbReference>
<sequence>MAIQSLNPTTGKVEKTFDAISKEMLETKLAKAEETFHMWKNTSFSERARLLHAAAEEMKTNARAYGEIITTEMGKPIAQATSEVEKCAWNCEHYADNGEAYLRREPIQTEASESYVQYDPLGVILLVMPWNFPFWQVFRMAAPVIMAGNTVVLKHASNVPQSALACEQVFRNAGFPEGVFQTLLVGSSDVETILRDRRVKGVSLTGSEKAGSIVAGIAGKEIKPVVMELGGSDPFIILEDADIQLTCEQAKISRLLNGGQVCISAKRFLVHSSRAEEFTSKLKDIFEGYTVGNPMDETTQMGPMSSESGLRDIARQVKESVDIGATVLTGGKQLERDGFFYTPTILTHVTPDMPAWREETFGPVATVMTFDTVDEAIELANDSSFGLGASLFTNNMKLAKEIIPRIESGMVFVNGFVKTDPRLPTGGIKRSGVGRELGFAGIRAFTNMKTVWIK</sequence>
<dbReference type="GO" id="GO:0004030">
    <property type="term" value="F:aldehyde dehydrogenase [NAD(P)+] activity"/>
    <property type="evidence" value="ECO:0007669"/>
    <property type="project" value="InterPro"/>
</dbReference>
<evidence type="ECO:0000313" key="5">
    <source>
        <dbReference type="EMBL" id="KKS70742.1"/>
    </source>
</evidence>
<evidence type="ECO:0000256" key="2">
    <source>
        <dbReference type="ARBA" id="ARBA00022857"/>
    </source>
</evidence>
<dbReference type="Gene3D" id="3.40.605.10">
    <property type="entry name" value="Aldehyde Dehydrogenase, Chain A, domain 1"/>
    <property type="match status" value="1"/>
</dbReference>
<dbReference type="InterPro" id="IPR016161">
    <property type="entry name" value="Ald_DH/histidinol_DH"/>
</dbReference>
<dbReference type="PANTHER" id="PTHR43217:SF1">
    <property type="entry name" value="SUCCINATE SEMIALDEHYDE DEHYDROGENASE [NAD(P)+] SAD"/>
    <property type="match status" value="1"/>
</dbReference>
<dbReference type="GO" id="GO:0004777">
    <property type="term" value="F:succinate-semialdehyde dehydrogenase (NAD+) activity"/>
    <property type="evidence" value="ECO:0007669"/>
    <property type="project" value="TreeGrafter"/>
</dbReference>
<dbReference type="AlphaFoldDB" id="A0A0G1BBU1"/>
<keyword evidence="3" id="KW-0560">Oxidoreductase</keyword>
<comment type="caution">
    <text evidence="5">The sequence shown here is derived from an EMBL/GenBank/DDBJ whole genome shotgun (WGS) entry which is preliminary data.</text>
</comment>
<evidence type="ECO:0000259" key="4">
    <source>
        <dbReference type="Pfam" id="PF00171"/>
    </source>
</evidence>
<gene>
    <name evidence="5" type="ORF">UV42_C0045G0010</name>
</gene>
<dbReference type="Gene3D" id="3.40.309.10">
    <property type="entry name" value="Aldehyde Dehydrogenase, Chain A, domain 2"/>
    <property type="match status" value="1"/>
</dbReference>
<protein>
    <submittedName>
        <fullName evidence="5">Aldehyde Dehydrogenase</fullName>
    </submittedName>
</protein>
<keyword evidence="2" id="KW-0521">NADP</keyword>
<dbReference type="InterPro" id="IPR044148">
    <property type="entry name" value="ALDH_GabD1-like"/>
</dbReference>
<dbReference type="PANTHER" id="PTHR43217">
    <property type="entry name" value="SUCCINATE SEMIALDEHYDE DEHYDROGENASE [NAD(P)+] SAD"/>
    <property type="match status" value="1"/>
</dbReference>
<evidence type="ECO:0000256" key="1">
    <source>
        <dbReference type="ARBA" id="ARBA00009986"/>
    </source>
</evidence>
<evidence type="ECO:0000256" key="3">
    <source>
        <dbReference type="ARBA" id="ARBA00023002"/>
    </source>
</evidence>